<evidence type="ECO:0000256" key="3">
    <source>
        <dbReference type="ARBA" id="ARBA00022801"/>
    </source>
</evidence>
<dbReference type="GO" id="GO:0009134">
    <property type="term" value="P:nucleoside diphosphate catabolic process"/>
    <property type="evidence" value="ECO:0007669"/>
    <property type="project" value="TreeGrafter"/>
</dbReference>
<evidence type="ECO:0000256" key="9">
    <source>
        <dbReference type="PIRSR" id="PIRSR600407-1"/>
    </source>
</evidence>
<evidence type="ECO:0000256" key="5">
    <source>
        <dbReference type="ARBA" id="ARBA00031428"/>
    </source>
</evidence>
<dbReference type="EMBL" id="NMUH01001440">
    <property type="protein sequence ID" value="MQL92372.1"/>
    <property type="molecule type" value="Genomic_DNA"/>
</dbReference>
<feature type="chain" id="PRO_5032496046" description="apyrase" evidence="12">
    <location>
        <begin position="23"/>
        <end position="457"/>
    </location>
</feature>
<dbReference type="GO" id="GO:0016020">
    <property type="term" value="C:membrane"/>
    <property type="evidence" value="ECO:0007669"/>
    <property type="project" value="TreeGrafter"/>
</dbReference>
<gene>
    <name evidence="13" type="ORF">Taro_024993</name>
</gene>
<keyword evidence="12" id="KW-0732">Signal</keyword>
<comment type="similarity">
    <text evidence="1 11">Belongs to the GDA1/CD39 NTPase family.</text>
</comment>
<evidence type="ECO:0000313" key="13">
    <source>
        <dbReference type="EMBL" id="MQL92372.1"/>
    </source>
</evidence>
<keyword evidence="10" id="KW-0067">ATP-binding</keyword>
<evidence type="ECO:0000256" key="11">
    <source>
        <dbReference type="RuleBase" id="RU003833"/>
    </source>
</evidence>
<dbReference type="Proteomes" id="UP000652761">
    <property type="component" value="Unassembled WGS sequence"/>
</dbReference>
<dbReference type="AlphaFoldDB" id="A0A843V201"/>
<evidence type="ECO:0000256" key="10">
    <source>
        <dbReference type="PIRSR" id="PIRSR600407-2"/>
    </source>
</evidence>
<name>A0A843V201_COLES</name>
<dbReference type="GO" id="GO:0005524">
    <property type="term" value="F:ATP binding"/>
    <property type="evidence" value="ECO:0007669"/>
    <property type="project" value="UniProtKB-KW"/>
</dbReference>
<feature type="binding site" evidence="10">
    <location>
        <begin position="197"/>
        <end position="201"/>
    </location>
    <ligand>
        <name>ATP</name>
        <dbReference type="ChEBI" id="CHEBI:30616"/>
    </ligand>
</feature>
<dbReference type="PANTHER" id="PTHR11782">
    <property type="entry name" value="ADENOSINE/GUANOSINE DIPHOSPHATASE"/>
    <property type="match status" value="1"/>
</dbReference>
<dbReference type="OrthoDB" id="6372431at2759"/>
<evidence type="ECO:0000313" key="14">
    <source>
        <dbReference type="Proteomes" id="UP000652761"/>
    </source>
</evidence>
<accession>A0A843V201</accession>
<dbReference type="GO" id="GO:0004050">
    <property type="term" value="F:apyrase activity"/>
    <property type="evidence" value="ECO:0007669"/>
    <property type="project" value="UniProtKB-EC"/>
</dbReference>
<dbReference type="InterPro" id="IPR000407">
    <property type="entry name" value="GDA1_CD39_NTPase"/>
</dbReference>
<evidence type="ECO:0000256" key="12">
    <source>
        <dbReference type="SAM" id="SignalP"/>
    </source>
</evidence>
<organism evidence="13 14">
    <name type="scientific">Colocasia esculenta</name>
    <name type="common">Wild taro</name>
    <name type="synonym">Arum esculentum</name>
    <dbReference type="NCBI Taxonomy" id="4460"/>
    <lineage>
        <taxon>Eukaryota</taxon>
        <taxon>Viridiplantae</taxon>
        <taxon>Streptophyta</taxon>
        <taxon>Embryophyta</taxon>
        <taxon>Tracheophyta</taxon>
        <taxon>Spermatophyta</taxon>
        <taxon>Magnoliopsida</taxon>
        <taxon>Liliopsida</taxon>
        <taxon>Araceae</taxon>
        <taxon>Aroideae</taxon>
        <taxon>Colocasieae</taxon>
        <taxon>Colocasia</taxon>
    </lineage>
</organism>
<keyword evidence="14" id="KW-1185">Reference proteome</keyword>
<evidence type="ECO:0000256" key="2">
    <source>
        <dbReference type="ARBA" id="ARBA00012148"/>
    </source>
</evidence>
<comment type="catalytic activity">
    <reaction evidence="7">
        <text>a ribonucleoside 5'-triphosphate + 2 H2O = a ribonucleoside 5'-phosphate + 2 phosphate + 2 H(+)</text>
        <dbReference type="Rhea" id="RHEA:36795"/>
        <dbReference type="ChEBI" id="CHEBI:15377"/>
        <dbReference type="ChEBI" id="CHEBI:15378"/>
        <dbReference type="ChEBI" id="CHEBI:43474"/>
        <dbReference type="ChEBI" id="CHEBI:58043"/>
        <dbReference type="ChEBI" id="CHEBI:61557"/>
        <dbReference type="EC" id="3.6.1.5"/>
    </reaction>
</comment>
<dbReference type="FunFam" id="3.30.420.150:FF:000008">
    <property type="entry name" value="Apyrase 1"/>
    <property type="match status" value="1"/>
</dbReference>
<dbReference type="Gene3D" id="3.30.420.40">
    <property type="match status" value="1"/>
</dbReference>
<evidence type="ECO:0000256" key="1">
    <source>
        <dbReference type="ARBA" id="ARBA00009283"/>
    </source>
</evidence>
<dbReference type="PROSITE" id="PS01238">
    <property type="entry name" value="GDA1_CD39_NTPASE"/>
    <property type="match status" value="1"/>
</dbReference>
<evidence type="ECO:0000256" key="8">
    <source>
        <dbReference type="ARBA" id="ARBA00055524"/>
    </source>
</evidence>
<dbReference type="PANTHER" id="PTHR11782:SF116">
    <property type="entry name" value="APYRASE"/>
    <property type="match status" value="1"/>
</dbReference>
<evidence type="ECO:0000256" key="4">
    <source>
        <dbReference type="ARBA" id="ARBA00030084"/>
    </source>
</evidence>
<keyword evidence="3 11" id="KW-0378">Hydrolase</keyword>
<evidence type="ECO:0000256" key="7">
    <source>
        <dbReference type="ARBA" id="ARBA00049175"/>
    </source>
</evidence>
<dbReference type="EC" id="3.6.1.5" evidence="2"/>
<reference evidence="13" key="1">
    <citation type="submission" date="2017-07" db="EMBL/GenBank/DDBJ databases">
        <title>Taro Niue Genome Assembly and Annotation.</title>
        <authorList>
            <person name="Atibalentja N."/>
            <person name="Keating K."/>
            <person name="Fields C.J."/>
        </authorList>
    </citation>
    <scope>NUCLEOTIDE SEQUENCE</scope>
    <source>
        <strain evidence="13">Niue_2</strain>
        <tissue evidence="13">Leaf</tissue>
    </source>
</reference>
<comment type="caution">
    <text evidence="13">The sequence shown here is derived from an EMBL/GenBank/DDBJ whole genome shotgun (WGS) entry which is preliminary data.</text>
</comment>
<protein>
    <recommendedName>
        <fullName evidence="2">apyrase</fullName>
        <ecNumber evidence="2">3.6.1.5</ecNumber>
    </recommendedName>
    <alternativeName>
        <fullName evidence="5">ATP-diphosphatase</fullName>
    </alternativeName>
    <alternativeName>
        <fullName evidence="6">ATP-diphosphohydrolase</fullName>
    </alternativeName>
    <alternativeName>
        <fullName evidence="4">Adenosine diphosphatase</fullName>
    </alternativeName>
</protein>
<comment type="function">
    <text evidence="8">Catalyzes the hydrolysis of phosphoanhydride bonds of nucleoside tri- and di-phosphates.</text>
</comment>
<dbReference type="Gene3D" id="3.30.420.150">
    <property type="entry name" value="Exopolyphosphatase. Domain 2"/>
    <property type="match status" value="1"/>
</dbReference>
<dbReference type="GO" id="GO:0017110">
    <property type="term" value="F:nucleoside diphosphate phosphatase activity"/>
    <property type="evidence" value="ECO:0007669"/>
    <property type="project" value="TreeGrafter"/>
</dbReference>
<dbReference type="Pfam" id="PF01150">
    <property type="entry name" value="GDA1_CD39"/>
    <property type="match status" value="1"/>
</dbReference>
<keyword evidence="10" id="KW-0547">Nucleotide-binding</keyword>
<feature type="signal peptide" evidence="12">
    <location>
        <begin position="1"/>
        <end position="22"/>
    </location>
</feature>
<feature type="active site" description="Proton acceptor" evidence="9">
    <location>
        <position position="167"/>
    </location>
</feature>
<sequence length="457" mass="49373">MPTFLVSSFFLFLAFCSEGVSAGRTGVAVFGRTSAGGGATKRYAVIFDAGSSGSRVHVFCFDESLDLLPIGDELEFFLKIKPGLSAYASNPEEAANSLLPLLEKAEGVIPEDLRGKTPVRIGATAGLRLLGTETSEQILQAVRDLLQEKSSLNYKAEWVSILDGTQEGSYMWVAINFLLRNTGKPYAKTVGVVDLGGGSVQMAYAIPESNAANAPKIKNGTYVKELSLKGAKYYLYVHSYLNYGLLAARAEILKNVDPSGHFCVLKGFNGTYKYGGNTYDASAPPSGSSYSKCRRAIVKALKVYAPCEHRPCAFDGAWDGGGGAGQKNLYLASFFYDKAAQTGFINASAPTAEVKPSYFEEAAKRACKVSLEDAKTKYANVYADDLPYVCMDLVYQYVLLVDGFGTTDAMAKGHTGNPSEIWKVPPGICMALRKCHRGFVIGFQRRSCREIPLSSSH</sequence>
<proteinExistence type="inferred from homology"/>
<evidence type="ECO:0000256" key="6">
    <source>
        <dbReference type="ARBA" id="ARBA00032306"/>
    </source>
</evidence>